<proteinExistence type="inferred from homology"/>
<dbReference type="GO" id="GO:0016758">
    <property type="term" value="F:hexosyltransferase activity"/>
    <property type="evidence" value="ECO:0007669"/>
    <property type="project" value="UniProtKB-ARBA"/>
</dbReference>
<comment type="catalytic activity">
    <reaction evidence="14">
        <text>1-(beta-D-galactosyl)-N-dodecanoylsphing-4-enine + cholesterol = cholesteryl 3-beta-D-galactoside + N-dodecanoylsphing-4-enine</text>
        <dbReference type="Rhea" id="RHEA:70255"/>
        <dbReference type="ChEBI" id="CHEBI:16113"/>
        <dbReference type="ChEBI" id="CHEBI:72956"/>
        <dbReference type="ChEBI" id="CHEBI:73432"/>
        <dbReference type="ChEBI" id="CHEBI:189066"/>
    </reaction>
    <physiologicalReaction direction="left-to-right" evidence="14">
        <dbReference type="Rhea" id="RHEA:70256"/>
    </physiologicalReaction>
    <physiologicalReaction direction="right-to-left" evidence="14">
        <dbReference type="Rhea" id="RHEA:70257"/>
    </physiologicalReaction>
</comment>
<dbReference type="InterPro" id="IPR017853">
    <property type="entry name" value="GH"/>
</dbReference>
<dbReference type="GO" id="GO:0008203">
    <property type="term" value="P:cholesterol metabolic process"/>
    <property type="evidence" value="ECO:0007669"/>
    <property type="project" value="UniProtKB-UniPathway"/>
</dbReference>
<evidence type="ECO:0000256" key="18">
    <source>
        <dbReference type="ARBA" id="ARBA00048698"/>
    </source>
</evidence>
<dbReference type="GO" id="GO:0008422">
    <property type="term" value="F:beta-glucosidase activity"/>
    <property type="evidence" value="ECO:0007669"/>
    <property type="project" value="UniProtKB-ARBA"/>
</dbReference>
<evidence type="ECO:0000256" key="24">
    <source>
        <dbReference type="SAM" id="Phobius"/>
    </source>
</evidence>
<evidence type="ECO:0000256" key="4">
    <source>
        <dbReference type="ARBA" id="ARBA00004991"/>
    </source>
</evidence>
<dbReference type="InterPro" id="IPR001139">
    <property type="entry name" value="Glyco_hydro_30"/>
</dbReference>
<dbReference type="GO" id="GO:0032006">
    <property type="term" value="P:regulation of TOR signaling"/>
    <property type="evidence" value="ECO:0007669"/>
    <property type="project" value="UniProtKB-ARBA"/>
</dbReference>
<dbReference type="PANTHER" id="PTHR11069:SF23">
    <property type="entry name" value="LYSOSOMAL ACID GLUCOSYLCERAMIDASE"/>
    <property type="match status" value="1"/>
</dbReference>
<comment type="catalytic activity">
    <reaction evidence="22">
        <text>beta-D-glucosyl-N-(9Z-octadecenoyl)-sphing-4E-enine + cholesterol = N-(9Z-octadecenoyl)-sphing-4-enine + cholesteryl 3-beta-D-glucoside</text>
        <dbReference type="Rhea" id="RHEA:58324"/>
        <dbReference type="ChEBI" id="CHEBI:16113"/>
        <dbReference type="ChEBI" id="CHEBI:17495"/>
        <dbReference type="ChEBI" id="CHEBI:77996"/>
        <dbReference type="ChEBI" id="CHEBI:139140"/>
    </reaction>
    <physiologicalReaction direction="left-to-right" evidence="22">
        <dbReference type="Rhea" id="RHEA:58325"/>
    </physiologicalReaction>
    <physiologicalReaction direction="right-to-left" evidence="22">
        <dbReference type="Rhea" id="RHEA:58326"/>
    </physiologicalReaction>
</comment>
<evidence type="ECO:0000256" key="23">
    <source>
        <dbReference type="RuleBase" id="RU361188"/>
    </source>
</evidence>
<dbReference type="SUPFAM" id="SSF51011">
    <property type="entry name" value="Glycosyl hydrolase domain"/>
    <property type="match status" value="3"/>
</dbReference>
<comment type="subcellular location">
    <subcellularLocation>
        <location evidence="2">Lysosome membrane</location>
        <topology evidence="2">Peripheral membrane protein</topology>
        <orientation evidence="2">Lumenal side</orientation>
    </subcellularLocation>
</comment>
<keyword evidence="24" id="KW-0812">Transmembrane</keyword>
<dbReference type="Proteomes" id="UP000515135">
    <property type="component" value="Unplaced"/>
</dbReference>
<dbReference type="Pfam" id="PF02055">
    <property type="entry name" value="Glyco_hydro_30"/>
    <property type="match status" value="2"/>
</dbReference>
<feature type="domain" description="Glycosyl hydrolase family 30 TIM-barrel" evidence="25">
    <location>
        <begin position="643"/>
        <end position="992"/>
    </location>
</feature>
<comment type="pathway">
    <text evidence="4">Sphingolipid metabolism.</text>
</comment>
<comment type="catalytic activity">
    <reaction evidence="11">
        <text>beta-D-xylosyl-(1&lt;-&gt;1')-N-(9Z-octadecenoyl)-sphing-4-enine + cholesterol = cholesteryl 3-beta-D-xyloside + N-(9Z-octadecenoyl)-sphing-4-enine</text>
        <dbReference type="Rhea" id="RHEA:70251"/>
        <dbReference type="ChEBI" id="CHEBI:16113"/>
        <dbReference type="ChEBI" id="CHEBI:77996"/>
        <dbReference type="ChEBI" id="CHEBI:189067"/>
        <dbReference type="ChEBI" id="CHEBI:189081"/>
    </reaction>
    <physiologicalReaction direction="left-to-right" evidence="11">
        <dbReference type="Rhea" id="RHEA:70252"/>
    </physiologicalReaction>
</comment>
<comment type="catalytic activity">
    <reaction evidence="19">
        <text>a beta-D-xylosyl-(1&lt;-&gt;1')-N-acylsphing-4-enine + cholesterol = cholesteryl 3-beta-D-xyloside + an N-acylsphing-4-enine</text>
        <dbReference type="Rhea" id="RHEA:70239"/>
        <dbReference type="ChEBI" id="CHEBI:16113"/>
        <dbReference type="ChEBI" id="CHEBI:52639"/>
        <dbReference type="ChEBI" id="CHEBI:189067"/>
        <dbReference type="ChEBI" id="CHEBI:189068"/>
    </reaction>
    <physiologicalReaction direction="left-to-right" evidence="19">
        <dbReference type="Rhea" id="RHEA:70240"/>
    </physiologicalReaction>
</comment>
<comment type="catalytic activity">
    <reaction evidence="12">
        <text>cholesteryl 3-beta-D-glucoside + H2O = cholesterol + D-glucose</text>
        <dbReference type="Rhea" id="RHEA:11956"/>
        <dbReference type="ChEBI" id="CHEBI:4167"/>
        <dbReference type="ChEBI" id="CHEBI:15377"/>
        <dbReference type="ChEBI" id="CHEBI:16113"/>
        <dbReference type="ChEBI" id="CHEBI:17495"/>
    </reaction>
    <physiologicalReaction direction="left-to-right" evidence="12">
        <dbReference type="Rhea" id="RHEA:11957"/>
    </physiologicalReaction>
</comment>
<dbReference type="InterPro" id="IPR033452">
    <property type="entry name" value="GH30_C"/>
</dbReference>
<feature type="transmembrane region" description="Helical" evidence="24">
    <location>
        <begin position="12"/>
        <end position="31"/>
    </location>
</feature>
<comment type="similarity">
    <text evidence="6 23">Belongs to the glycosyl hydrolase 30 family.</text>
</comment>
<dbReference type="GO" id="GO:0005102">
    <property type="term" value="F:signaling receptor binding"/>
    <property type="evidence" value="ECO:0007669"/>
    <property type="project" value="UniProtKB-ARBA"/>
</dbReference>
<dbReference type="FunFam" id="3.20.20.80:FF:000030">
    <property type="entry name" value="Lysosomal acid glucosylceramidase"/>
    <property type="match status" value="2"/>
</dbReference>
<evidence type="ECO:0000313" key="28">
    <source>
        <dbReference type="RefSeq" id="XP_019619555.1"/>
    </source>
</evidence>
<evidence type="ECO:0000256" key="8">
    <source>
        <dbReference type="ARBA" id="ARBA00022801"/>
    </source>
</evidence>
<keyword evidence="24" id="KW-0472">Membrane</keyword>
<evidence type="ECO:0000256" key="19">
    <source>
        <dbReference type="ARBA" id="ARBA00048817"/>
    </source>
</evidence>
<dbReference type="GO" id="GO:0004336">
    <property type="term" value="F:galactosylceramidase activity"/>
    <property type="evidence" value="ECO:0007669"/>
    <property type="project" value="UniProtKB-EC"/>
</dbReference>
<dbReference type="RefSeq" id="XP_019619555.1">
    <property type="nucleotide sequence ID" value="XM_019763996.1"/>
</dbReference>
<keyword evidence="7" id="KW-0732">Signal</keyword>
<evidence type="ECO:0000256" key="7">
    <source>
        <dbReference type="ARBA" id="ARBA00022729"/>
    </source>
</evidence>
<keyword evidence="9 23" id="KW-0746">Sphingolipid metabolism</keyword>
<evidence type="ECO:0000256" key="16">
    <source>
        <dbReference type="ARBA" id="ARBA00048111"/>
    </source>
</evidence>
<evidence type="ECO:0000256" key="2">
    <source>
        <dbReference type="ARBA" id="ARBA00004207"/>
    </source>
</evidence>
<comment type="catalytic activity">
    <reaction evidence="1">
        <text>a beta-D-glucosyl-(1&lt;-&gt;1')-N-acylsphing-4-enine + H2O = an N-acylsphing-4-enine + D-glucose</text>
        <dbReference type="Rhea" id="RHEA:13269"/>
        <dbReference type="ChEBI" id="CHEBI:4167"/>
        <dbReference type="ChEBI" id="CHEBI:15377"/>
        <dbReference type="ChEBI" id="CHEBI:22801"/>
        <dbReference type="ChEBI" id="CHEBI:52639"/>
        <dbReference type="EC" id="3.2.1.45"/>
    </reaction>
    <physiologicalReaction direction="left-to-right" evidence="1">
        <dbReference type="Rhea" id="RHEA:13270"/>
    </physiologicalReaction>
</comment>
<dbReference type="KEGG" id="bbel:109466288"/>
<dbReference type="SUPFAM" id="SSF51445">
    <property type="entry name" value="(Trans)glycosidases"/>
    <property type="match status" value="2"/>
</dbReference>
<evidence type="ECO:0000256" key="22">
    <source>
        <dbReference type="ARBA" id="ARBA00049516"/>
    </source>
</evidence>
<dbReference type="Gene3D" id="3.20.20.80">
    <property type="entry name" value="Glycosidases"/>
    <property type="match status" value="2"/>
</dbReference>
<evidence type="ECO:0000256" key="9">
    <source>
        <dbReference type="ARBA" id="ARBA00022919"/>
    </source>
</evidence>
<feature type="domain" description="Glycosyl hydrolase family 30 TIM-barrel" evidence="25">
    <location>
        <begin position="109"/>
        <end position="458"/>
    </location>
</feature>
<evidence type="ECO:0000256" key="3">
    <source>
        <dbReference type="ARBA" id="ARBA00004731"/>
    </source>
</evidence>
<keyword evidence="27" id="KW-1185">Reference proteome</keyword>
<dbReference type="GO" id="GO:0030163">
    <property type="term" value="P:protein catabolic process"/>
    <property type="evidence" value="ECO:0007669"/>
    <property type="project" value="UniProtKB-ARBA"/>
</dbReference>
<evidence type="ECO:0000256" key="14">
    <source>
        <dbReference type="ARBA" id="ARBA00033703"/>
    </source>
</evidence>
<evidence type="ECO:0000259" key="26">
    <source>
        <dbReference type="Pfam" id="PF17189"/>
    </source>
</evidence>
<protein>
    <recommendedName>
        <fullName evidence="23">Glucosylceramidase</fullName>
        <ecNumber evidence="23">3.2.1.45</ecNumber>
    </recommendedName>
</protein>
<dbReference type="AlphaFoldDB" id="A0A6P4XSD5"/>
<reference evidence="28" key="1">
    <citation type="submission" date="2025-08" db="UniProtKB">
        <authorList>
            <consortium name="RefSeq"/>
        </authorList>
    </citation>
    <scope>IDENTIFICATION</scope>
    <source>
        <tissue evidence="28">Gonad</tissue>
    </source>
</reference>
<dbReference type="GO" id="GO:0051246">
    <property type="term" value="P:regulation of protein metabolic process"/>
    <property type="evidence" value="ECO:0007669"/>
    <property type="project" value="UniProtKB-ARBA"/>
</dbReference>
<dbReference type="InterPro" id="IPR033453">
    <property type="entry name" value="Glyco_hydro_30_TIM-barrel"/>
</dbReference>
<keyword evidence="24" id="KW-1133">Transmembrane helix</keyword>
<dbReference type="Pfam" id="PF17189">
    <property type="entry name" value="Glyco_hydro_30C"/>
    <property type="match status" value="1"/>
</dbReference>
<evidence type="ECO:0000256" key="5">
    <source>
        <dbReference type="ARBA" id="ARBA00005189"/>
    </source>
</evidence>
<evidence type="ECO:0000256" key="11">
    <source>
        <dbReference type="ARBA" id="ARBA00033633"/>
    </source>
</evidence>
<dbReference type="GO" id="GO:0010605">
    <property type="term" value="P:negative regulation of macromolecule metabolic process"/>
    <property type="evidence" value="ECO:0007669"/>
    <property type="project" value="UniProtKB-ARBA"/>
</dbReference>
<dbReference type="GO" id="GO:0006680">
    <property type="term" value="P:glucosylceramide catabolic process"/>
    <property type="evidence" value="ECO:0007669"/>
    <property type="project" value="TreeGrafter"/>
</dbReference>
<sequence length="1059" mass="119608">MATREGKQLSTYLFLVYVTFMSSYFVLHVHGANECVQKSFPGESFVCVCNSTYCDDIEPNTRVELPNFNLYRSTKAKERFIKKILKFTQTVPQAKNVWVVHKNVTYQKMKGFGGAFTDAATINIMSLSKLTQDRLIAAYFSPKEGIEYTLGRVPMAGCDFSTREYTYADSPQDFSMDKFALAEEDLKYKIPVIQRALSMSSRNVSLFGSAWSAPAWMKTDHSLTGKGTLIGQAGDKYHKAWALYFAKFLEEYKKQGLEFWGLTAQNEPADGMITDFSFNCMGWTAESQRDWVAADLGPTLEERGHGDVSLMMLDDNRIWLPAWADTVLQNATAARYVKGIGVHWYMNSVVPPLTLSATHERHPDYFILATEACSGSFPWNQHVVLGSWGRGEDYSHDIIQNLQNWVVGWVDWNLALNGTGGPNWANNFVDAPIIVDSRKDEFYKQPMYYHMGHFSKFIPEGSVRIEAKPESSSPGNLDVVAFLTPEKSVVAVIFNRSDRDIEVSLHDPDVGFMDLTSPSHSIMTAVWWPAYSMMAGRGRVLVLCAVAALCLVQHAQPVTGDRKPCVAKDFQHGGFVCVCNATYCDNMEPNTKLPKGQAAMYMTTPGGKRFEKIVINMTAKSNDTRDPNFNVWTVKKNVTYQKIRGFGGAFTDAATMNIMSLSEGARKNLISAYFSPTEGIEYTLGRVPMGSCDFSTRPYTYDDTPEDLELAKFALAEEDMKYKIPVIKSAMQMSERKINLFGSPWTAPAWMKTSNNETGKGTLKGKAGNPYHKAWANYFVKFLDEYKKQGVDFWGLTTQNEPTDGEISHFPFQAMGWTAESQRDWIASDLGPALDQAGYSNISLMILDDNRLWLPGWATTVLNNGTAAKYVDGIAVHWYMDQLVPANVLSFTHDDLPDYFVLSTEACQGFWPWDDKVLLGNWNRAVEYSTDIRQNLKHWVVGWTDWNLALNMSGGPNWVHNEVDAAIIVDSKKDEFYKQPMYYIMGHFSKFIPEGSVRVEIDGPYEDEDQWMMAFSVPDGSMVVVMYGEFYEAHIHDPDVGFINFQQFEEGITTAQWWP</sequence>
<keyword evidence="8 23" id="KW-0378">Hydrolase</keyword>
<evidence type="ECO:0000256" key="17">
    <source>
        <dbReference type="ARBA" id="ARBA00048182"/>
    </source>
</evidence>
<keyword evidence="23" id="KW-0326">Glycosidase</keyword>
<comment type="catalytic activity">
    <reaction evidence="18">
        <text>beta-D-glucosyl-N-dodecanoylsphing-4-enine + cholesterol = N-dodecanoylsphing-4-enine + cholesteryl 3-beta-D-glucoside</text>
        <dbReference type="Rhea" id="RHEA:70307"/>
        <dbReference type="ChEBI" id="CHEBI:16113"/>
        <dbReference type="ChEBI" id="CHEBI:17495"/>
        <dbReference type="ChEBI" id="CHEBI:72956"/>
        <dbReference type="ChEBI" id="CHEBI:76297"/>
    </reaction>
    <physiologicalReaction direction="left-to-right" evidence="18">
        <dbReference type="Rhea" id="RHEA:70308"/>
    </physiologicalReaction>
    <physiologicalReaction direction="right-to-left" evidence="18">
        <dbReference type="Rhea" id="RHEA:70309"/>
    </physiologicalReaction>
</comment>
<evidence type="ECO:0000313" key="27">
    <source>
        <dbReference type="Proteomes" id="UP000515135"/>
    </source>
</evidence>
<dbReference type="PANTHER" id="PTHR11069">
    <property type="entry name" value="GLUCOSYLCERAMIDASE"/>
    <property type="match status" value="1"/>
</dbReference>
<keyword evidence="10 23" id="KW-0443">Lipid metabolism</keyword>
<dbReference type="GO" id="GO:0042391">
    <property type="term" value="P:regulation of membrane potential"/>
    <property type="evidence" value="ECO:0007669"/>
    <property type="project" value="UniProtKB-ARBA"/>
</dbReference>
<evidence type="ECO:0000256" key="21">
    <source>
        <dbReference type="ARBA" id="ARBA00049379"/>
    </source>
</evidence>
<dbReference type="OrthoDB" id="2160638at2759"/>
<accession>A0A6P4XSD5</accession>
<gene>
    <name evidence="28" type="primary">LOC109466288</name>
</gene>
<comment type="catalytic activity">
    <reaction evidence="20">
        <text>beta-D-glucosyl-(1&lt;-&gt;1')-N-(15Z-tetracosenoyl)-sphing-4-enine + cholesterol = N-(15Z-tetracosenoyl)-sphing-4-enine + cholesteryl 3-beta-D-glucoside</text>
        <dbReference type="Rhea" id="RHEA:70315"/>
        <dbReference type="ChEBI" id="CHEBI:16113"/>
        <dbReference type="ChEBI" id="CHEBI:17495"/>
        <dbReference type="ChEBI" id="CHEBI:74450"/>
        <dbReference type="ChEBI" id="CHEBI:76302"/>
    </reaction>
    <physiologicalReaction direction="left-to-right" evidence="20">
        <dbReference type="Rhea" id="RHEA:70316"/>
    </physiologicalReaction>
    <physiologicalReaction direction="right-to-left" evidence="20">
        <dbReference type="Rhea" id="RHEA:70317"/>
    </physiologicalReaction>
</comment>
<comment type="catalytic activity">
    <reaction evidence="21">
        <text>beta-D-glucosyl-N-octanoylsphing-4E-enine + cholesterol = N-octanoylsphing-4-enine + cholesteryl 3-beta-D-glucoside</text>
        <dbReference type="Rhea" id="RHEA:70303"/>
        <dbReference type="ChEBI" id="CHEBI:16113"/>
        <dbReference type="ChEBI" id="CHEBI:17495"/>
        <dbReference type="ChEBI" id="CHEBI:45815"/>
        <dbReference type="ChEBI" id="CHEBI:65222"/>
    </reaction>
    <physiologicalReaction direction="left-to-right" evidence="21">
        <dbReference type="Rhea" id="RHEA:70304"/>
    </physiologicalReaction>
    <physiologicalReaction direction="right-to-left" evidence="21">
        <dbReference type="Rhea" id="RHEA:70305"/>
    </physiologicalReaction>
</comment>
<dbReference type="UniPathway" id="UPA00296"/>
<feature type="domain" description="Glycosyl hydrolase family 30 beta sandwich" evidence="26">
    <location>
        <begin position="461"/>
        <end position="524"/>
    </location>
</feature>
<evidence type="ECO:0000256" key="12">
    <source>
        <dbReference type="ARBA" id="ARBA00033646"/>
    </source>
</evidence>
<dbReference type="GeneID" id="109466288"/>
<dbReference type="GO" id="GO:0006914">
    <property type="term" value="P:autophagy"/>
    <property type="evidence" value="ECO:0007669"/>
    <property type="project" value="UniProtKB-ARBA"/>
</dbReference>
<dbReference type="PRINTS" id="PR00843">
    <property type="entry name" value="GLHYDRLASE30"/>
</dbReference>
<evidence type="ECO:0000256" key="6">
    <source>
        <dbReference type="ARBA" id="ARBA00005382"/>
    </source>
</evidence>
<name>A0A6P4XSD5_BRABE</name>
<comment type="catalytic activity">
    <reaction evidence="13">
        <text>a beta-D-galactosyl-(1&lt;-&gt;1')-N-acylsphing-4-enine + H2O = an N-acylsphing-4-enine + D-galactose</text>
        <dbReference type="Rhea" id="RHEA:14297"/>
        <dbReference type="ChEBI" id="CHEBI:4139"/>
        <dbReference type="ChEBI" id="CHEBI:15377"/>
        <dbReference type="ChEBI" id="CHEBI:18390"/>
        <dbReference type="ChEBI" id="CHEBI:52639"/>
        <dbReference type="EC" id="3.2.1.46"/>
    </reaction>
    <physiologicalReaction direction="left-to-right" evidence="13">
        <dbReference type="Rhea" id="RHEA:14298"/>
    </physiologicalReaction>
</comment>
<dbReference type="GO" id="GO:0005765">
    <property type="term" value="C:lysosomal membrane"/>
    <property type="evidence" value="ECO:0007669"/>
    <property type="project" value="UniProtKB-SubCell"/>
</dbReference>
<evidence type="ECO:0000256" key="15">
    <source>
        <dbReference type="ARBA" id="ARBA00048055"/>
    </source>
</evidence>
<evidence type="ECO:0000259" key="25">
    <source>
        <dbReference type="Pfam" id="PF02055"/>
    </source>
</evidence>
<evidence type="ECO:0000256" key="10">
    <source>
        <dbReference type="ARBA" id="ARBA00023098"/>
    </source>
</evidence>
<comment type="catalytic activity">
    <reaction evidence="16">
        <text>beta-D-glucosyl-(1&lt;-&gt;1)-N-octadecanoylsphing-4-enine + cholesterol = cholesteryl 3-beta-D-glucoside + N-octadecanoylsphing-4-enine</text>
        <dbReference type="Rhea" id="RHEA:70311"/>
        <dbReference type="ChEBI" id="CHEBI:16113"/>
        <dbReference type="ChEBI" id="CHEBI:17495"/>
        <dbReference type="ChEBI" id="CHEBI:72961"/>
        <dbReference type="ChEBI" id="CHEBI:84719"/>
    </reaction>
    <physiologicalReaction direction="left-to-right" evidence="16">
        <dbReference type="Rhea" id="RHEA:70312"/>
    </physiologicalReaction>
    <physiologicalReaction direction="right-to-left" evidence="16">
        <dbReference type="Rhea" id="RHEA:70313"/>
    </physiologicalReaction>
</comment>
<comment type="catalytic activity">
    <reaction evidence="15">
        <text>a beta-D-glucosyl-(1&lt;-&gt;1')-N-acylsphing-4-enine + cholesterol = cholesteryl 3-beta-D-glucoside + an N-acylsphing-4-enine</text>
        <dbReference type="Rhea" id="RHEA:58264"/>
        <dbReference type="ChEBI" id="CHEBI:16113"/>
        <dbReference type="ChEBI" id="CHEBI:17495"/>
        <dbReference type="ChEBI" id="CHEBI:22801"/>
        <dbReference type="ChEBI" id="CHEBI:52639"/>
    </reaction>
    <physiologicalReaction direction="left-to-right" evidence="15">
        <dbReference type="Rhea" id="RHEA:58265"/>
    </physiologicalReaction>
    <physiologicalReaction direction="right-to-left" evidence="15">
        <dbReference type="Rhea" id="RHEA:58266"/>
    </physiologicalReaction>
</comment>
<comment type="pathway">
    <text evidence="3">Steroid metabolism; cholesterol metabolism.</text>
</comment>
<dbReference type="GO" id="GO:0004348">
    <property type="term" value="F:glucosylceramidase activity"/>
    <property type="evidence" value="ECO:0007669"/>
    <property type="project" value="UniProtKB-EC"/>
</dbReference>
<dbReference type="EC" id="3.2.1.45" evidence="23"/>
<organism evidence="27 28">
    <name type="scientific">Branchiostoma belcheri</name>
    <name type="common">Amphioxus</name>
    <dbReference type="NCBI Taxonomy" id="7741"/>
    <lineage>
        <taxon>Eukaryota</taxon>
        <taxon>Metazoa</taxon>
        <taxon>Chordata</taxon>
        <taxon>Cephalochordata</taxon>
        <taxon>Leptocardii</taxon>
        <taxon>Amphioxiformes</taxon>
        <taxon>Branchiostomatidae</taxon>
        <taxon>Branchiostoma</taxon>
    </lineage>
</organism>
<dbReference type="GO" id="GO:0016241">
    <property type="term" value="P:regulation of macroautophagy"/>
    <property type="evidence" value="ECO:0007669"/>
    <property type="project" value="UniProtKB-ARBA"/>
</dbReference>
<evidence type="ECO:0000256" key="13">
    <source>
        <dbReference type="ARBA" id="ARBA00033698"/>
    </source>
</evidence>
<comment type="catalytic activity">
    <reaction evidence="17">
        <text>a beta-D-galactosyl-(1&lt;-&gt;1')-N-acylsphing-4-enine + cholesterol = cholesteryl 3-beta-D-galactoside + an N-acylsphing-4-enine</text>
        <dbReference type="Rhea" id="RHEA:70235"/>
        <dbReference type="ChEBI" id="CHEBI:16113"/>
        <dbReference type="ChEBI" id="CHEBI:18390"/>
        <dbReference type="ChEBI" id="CHEBI:52639"/>
        <dbReference type="ChEBI" id="CHEBI:189066"/>
    </reaction>
    <physiologicalReaction direction="left-to-right" evidence="17">
        <dbReference type="Rhea" id="RHEA:70236"/>
    </physiologicalReaction>
    <physiologicalReaction direction="right-to-left" evidence="17">
        <dbReference type="Rhea" id="RHEA:70237"/>
    </physiologicalReaction>
</comment>
<evidence type="ECO:0000256" key="20">
    <source>
        <dbReference type="ARBA" id="ARBA00048880"/>
    </source>
</evidence>
<evidence type="ECO:0000256" key="1">
    <source>
        <dbReference type="ARBA" id="ARBA00001013"/>
    </source>
</evidence>
<dbReference type="GO" id="GO:0007040">
    <property type="term" value="P:lysosome organization"/>
    <property type="evidence" value="ECO:0007669"/>
    <property type="project" value="UniProtKB-ARBA"/>
</dbReference>
<comment type="pathway">
    <text evidence="5">Lipid metabolism.</text>
</comment>